<sequence>MLDTGRPGKTVGLRTDIDALPVQETLDNMKQPKKVISKKDGVMHACGHDGHMAMLLTSMKILVDDIDQLKGRIIFIFEEGEERGTGINGMVELLSNYKIDGIFGIHLAAFLDTGLVSMDAGPVMAGSARINMTFYGKSGHASRPDHANNPIFPAAQFINNLASAFVNQLDVTKTVTLGIGQIHAGTADNIIPAEALVGGSMRFFDNAEGQKAYDLMNNMAQHIAEAHNCTAKKNPYQYISTWPVINDEKLALLAQNGLTKVYPDALTHDVTWYAGESFYKYSEVAPTVFAFVGIKNEDEGMTADHHNEKFEIDENGLKYGVAAATQFAIDLLNE</sequence>
<dbReference type="Pfam" id="PF07687">
    <property type="entry name" value="M20_dimer"/>
    <property type="match status" value="1"/>
</dbReference>
<evidence type="ECO:0000259" key="1">
    <source>
        <dbReference type="Pfam" id="PF07687"/>
    </source>
</evidence>
<keyword evidence="3" id="KW-1185">Reference proteome</keyword>
<dbReference type="SUPFAM" id="SSF53187">
    <property type="entry name" value="Zn-dependent exopeptidases"/>
    <property type="match status" value="1"/>
</dbReference>
<accession>A0ABY5PAB7</accession>
<protein>
    <submittedName>
        <fullName evidence="2">Amidohydrolase</fullName>
    </submittedName>
</protein>
<dbReference type="RefSeq" id="WP_313795011.1">
    <property type="nucleotide sequence ID" value="NZ_CP102453.1"/>
</dbReference>
<evidence type="ECO:0000313" key="3">
    <source>
        <dbReference type="Proteomes" id="UP001315967"/>
    </source>
</evidence>
<dbReference type="Proteomes" id="UP001315967">
    <property type="component" value="Chromosome"/>
</dbReference>
<dbReference type="SUPFAM" id="SSF55031">
    <property type="entry name" value="Bacterial exopeptidase dimerisation domain"/>
    <property type="match status" value="1"/>
</dbReference>
<gene>
    <name evidence="2" type="ORF">NRE15_14440</name>
</gene>
<dbReference type="InterPro" id="IPR011650">
    <property type="entry name" value="Peptidase_M20_dimer"/>
</dbReference>
<proteinExistence type="predicted"/>
<dbReference type="PANTHER" id="PTHR11014">
    <property type="entry name" value="PEPTIDASE M20 FAMILY MEMBER"/>
    <property type="match status" value="1"/>
</dbReference>
<dbReference type="InterPro" id="IPR002933">
    <property type="entry name" value="Peptidase_M20"/>
</dbReference>
<name>A0ABY5PAB7_9LACT</name>
<dbReference type="PANTHER" id="PTHR11014:SF63">
    <property type="entry name" value="METALLOPEPTIDASE, PUTATIVE (AFU_ORTHOLOGUE AFUA_6G09600)-RELATED"/>
    <property type="match status" value="1"/>
</dbReference>
<organism evidence="2 3">
    <name type="scientific">Fundicoccus culcitae</name>
    <dbReference type="NCBI Taxonomy" id="2969821"/>
    <lineage>
        <taxon>Bacteria</taxon>
        <taxon>Bacillati</taxon>
        <taxon>Bacillota</taxon>
        <taxon>Bacilli</taxon>
        <taxon>Lactobacillales</taxon>
        <taxon>Aerococcaceae</taxon>
        <taxon>Fundicoccus</taxon>
    </lineage>
</organism>
<dbReference type="InterPro" id="IPR036264">
    <property type="entry name" value="Bact_exopeptidase_dim_dom"/>
</dbReference>
<dbReference type="Gene3D" id="3.40.630.10">
    <property type="entry name" value="Zn peptidases"/>
    <property type="match status" value="1"/>
</dbReference>
<reference evidence="2 3" key="1">
    <citation type="submission" date="2022-08" db="EMBL/GenBank/DDBJ databases">
        <title>Aerococcaceae sp. nov isolated from spoiled eye mask.</title>
        <authorList>
            <person name="Zhou G."/>
            <person name="Xie X.-B."/>
            <person name="Shi Q.-S."/>
            <person name="Wang Y.-S."/>
            <person name="Wen X."/>
            <person name="Peng H."/>
            <person name="Yang X.-J."/>
            <person name="Tao H.-B."/>
            <person name="Huang X.-M."/>
        </authorList>
    </citation>
    <scope>NUCLEOTIDE SEQUENCE [LARGE SCALE GENOMIC DNA]</scope>
    <source>
        <strain evidence="3">DM20194951</strain>
    </source>
</reference>
<dbReference type="EMBL" id="CP102453">
    <property type="protein sequence ID" value="UUX35534.1"/>
    <property type="molecule type" value="Genomic_DNA"/>
</dbReference>
<dbReference type="NCBIfam" id="TIGR01891">
    <property type="entry name" value="amidohydrolases"/>
    <property type="match status" value="1"/>
</dbReference>
<dbReference type="InterPro" id="IPR017439">
    <property type="entry name" value="Amidohydrolase"/>
</dbReference>
<evidence type="ECO:0000313" key="2">
    <source>
        <dbReference type="EMBL" id="UUX35534.1"/>
    </source>
</evidence>
<dbReference type="Gene3D" id="3.30.70.360">
    <property type="match status" value="1"/>
</dbReference>
<dbReference type="Pfam" id="PF01546">
    <property type="entry name" value="Peptidase_M20"/>
    <property type="match status" value="1"/>
</dbReference>
<dbReference type="PIRSF" id="PIRSF005962">
    <property type="entry name" value="Pept_M20D_amidohydro"/>
    <property type="match status" value="1"/>
</dbReference>
<feature type="domain" description="Peptidase M20 dimerisation" evidence="1">
    <location>
        <begin position="126"/>
        <end position="225"/>
    </location>
</feature>